<dbReference type="AlphaFoldDB" id="A0A5C5UED7"/>
<evidence type="ECO:0008006" key="3">
    <source>
        <dbReference type="Google" id="ProtNLM"/>
    </source>
</evidence>
<evidence type="ECO:0000313" key="2">
    <source>
        <dbReference type="Proteomes" id="UP000320791"/>
    </source>
</evidence>
<comment type="caution">
    <text evidence="1">The sequence shown here is derived from an EMBL/GenBank/DDBJ whole genome shotgun (WGS) entry which is preliminary data.</text>
</comment>
<name>A0A5C5UED7_9CORY</name>
<sequence>MIIKKLTPGQRFLASGVHELYAEFSVSTNNDVGFEFSVPNVDSRRRGDHIAVQGLTDSTEVTLLPMAQAFPSQTIAFVSLTLVGADHDSDVQLDFPAFDVSNLASFTLGTLSMTPAGLAIDVADLVEDVGLDPAASEIRSVARSTLAADTAPEMRKRDATIIVDVSASMGRSLHQDQFQAMCQFASGVLAVAAAGRTIRLCTSGADSRPMVLASTEVEEIARRQLQFHEAGWNLDLSSIPPDEALVVISDDIPAAIQGRPHVHVLTSRQPLVTGCTYTVFTPDFVQAVRESRSNALARDTEIMLNTLTGGQ</sequence>
<accession>A0A5C5UED7</accession>
<gene>
    <name evidence="1" type="ORF">FRX94_08155</name>
</gene>
<dbReference type="Proteomes" id="UP000320791">
    <property type="component" value="Unassembled WGS sequence"/>
</dbReference>
<dbReference type="RefSeq" id="WP_146324633.1">
    <property type="nucleotide sequence ID" value="NZ_BAABLR010000070.1"/>
</dbReference>
<keyword evidence="2" id="KW-1185">Reference proteome</keyword>
<proteinExistence type="predicted"/>
<protein>
    <recommendedName>
        <fullName evidence="3">VWA domain-containing protein</fullName>
    </recommendedName>
</protein>
<organism evidence="1 2">
    <name type="scientific">Corynebacterium canis</name>
    <dbReference type="NCBI Taxonomy" id="679663"/>
    <lineage>
        <taxon>Bacteria</taxon>
        <taxon>Bacillati</taxon>
        <taxon>Actinomycetota</taxon>
        <taxon>Actinomycetes</taxon>
        <taxon>Mycobacteriales</taxon>
        <taxon>Corynebacteriaceae</taxon>
        <taxon>Corynebacterium</taxon>
    </lineage>
</organism>
<evidence type="ECO:0000313" key="1">
    <source>
        <dbReference type="EMBL" id="TWT24534.1"/>
    </source>
</evidence>
<reference evidence="1 2" key="1">
    <citation type="submission" date="2019-08" db="EMBL/GenBank/DDBJ databases">
        <authorList>
            <person name="Lei W."/>
        </authorList>
    </citation>
    <scope>NUCLEOTIDE SEQUENCE [LARGE SCALE GENOMIC DNA]</scope>
    <source>
        <strain evidence="1 2">CCUG 58627</strain>
    </source>
</reference>
<dbReference type="EMBL" id="VOHM01000016">
    <property type="protein sequence ID" value="TWT24534.1"/>
    <property type="molecule type" value="Genomic_DNA"/>
</dbReference>
<dbReference type="OrthoDB" id="4401904at2"/>